<feature type="compositionally biased region" description="Acidic residues" evidence="1">
    <location>
        <begin position="31"/>
        <end position="42"/>
    </location>
</feature>
<name>A0AAP2ZD13_9EURY</name>
<dbReference type="AlphaFoldDB" id="A0AAP2ZD13"/>
<gene>
    <name evidence="2" type="ORF">OB919_21470</name>
</gene>
<feature type="region of interest" description="Disordered" evidence="1">
    <location>
        <begin position="1"/>
        <end position="42"/>
    </location>
</feature>
<reference evidence="2 3" key="1">
    <citation type="submission" date="2022-09" db="EMBL/GenBank/DDBJ databases">
        <title>Enrichment on poylsaccharides allowed isolation of novel metabolic and taxonomic groups of Haloarchaea.</title>
        <authorList>
            <person name="Sorokin D.Y."/>
            <person name="Elcheninov A.G."/>
            <person name="Khizhniak T.V."/>
            <person name="Kolganova T.V."/>
            <person name="Kublanov I.V."/>
        </authorList>
    </citation>
    <scope>NUCLEOTIDE SEQUENCE [LARGE SCALE GENOMIC DNA]</scope>
    <source>
        <strain evidence="2 3">AArc-curdl1</strain>
    </source>
</reference>
<dbReference type="Proteomes" id="UP001321047">
    <property type="component" value="Unassembled WGS sequence"/>
</dbReference>
<evidence type="ECO:0000313" key="2">
    <source>
        <dbReference type="EMBL" id="MCU4754505.1"/>
    </source>
</evidence>
<organism evidence="2 3">
    <name type="scientific">Natronosalvus hydrolyticus</name>
    <dbReference type="NCBI Taxonomy" id="2979988"/>
    <lineage>
        <taxon>Archaea</taxon>
        <taxon>Methanobacteriati</taxon>
        <taxon>Methanobacteriota</taxon>
        <taxon>Stenosarchaea group</taxon>
        <taxon>Halobacteria</taxon>
        <taxon>Halobacteriales</taxon>
        <taxon>Natrialbaceae</taxon>
        <taxon>Natronosalvus</taxon>
    </lineage>
</organism>
<keyword evidence="3" id="KW-1185">Reference proteome</keyword>
<dbReference type="RefSeq" id="WP_342810803.1">
    <property type="nucleotide sequence ID" value="NZ_JAOPJZ010000049.1"/>
</dbReference>
<evidence type="ECO:0000313" key="3">
    <source>
        <dbReference type="Proteomes" id="UP001321047"/>
    </source>
</evidence>
<protein>
    <submittedName>
        <fullName evidence="2">Uncharacterized protein</fullName>
    </submittedName>
</protein>
<comment type="caution">
    <text evidence="2">The sequence shown here is derived from an EMBL/GenBank/DDBJ whole genome shotgun (WGS) entry which is preliminary data.</text>
</comment>
<evidence type="ECO:0000256" key="1">
    <source>
        <dbReference type="SAM" id="MobiDB-lite"/>
    </source>
</evidence>
<sequence length="42" mass="4642">MEENGDKILTLPRRIVTGTEVTTEGASRTEDDGEDAVDEDYL</sequence>
<dbReference type="EMBL" id="JAOPJZ010000049">
    <property type="protein sequence ID" value="MCU4754505.1"/>
    <property type="molecule type" value="Genomic_DNA"/>
</dbReference>
<proteinExistence type="predicted"/>
<accession>A0AAP2ZD13</accession>